<accession>A0A4Y7RLP1</accession>
<gene>
    <name evidence="5" type="primary">lptB_3</name>
    <name evidence="5" type="ORF">Pmgp_02969</name>
</gene>
<dbReference type="SUPFAM" id="SSF52540">
    <property type="entry name" value="P-loop containing nucleoside triphosphate hydrolases"/>
    <property type="match status" value="1"/>
</dbReference>
<dbReference type="GO" id="GO:0016887">
    <property type="term" value="F:ATP hydrolysis activity"/>
    <property type="evidence" value="ECO:0007669"/>
    <property type="project" value="InterPro"/>
</dbReference>
<keyword evidence="2" id="KW-0547">Nucleotide-binding</keyword>
<dbReference type="Pfam" id="PF12399">
    <property type="entry name" value="BCA_ABC_TP_C"/>
    <property type="match status" value="1"/>
</dbReference>
<keyword evidence="1" id="KW-0813">Transport</keyword>
<dbReference type="RefSeq" id="WP_192902948.1">
    <property type="nucleotide sequence ID" value="NZ_QFFZ01000041.1"/>
</dbReference>
<dbReference type="GO" id="GO:0015192">
    <property type="term" value="F:L-phenylalanine transmembrane transporter activity"/>
    <property type="evidence" value="ECO:0007669"/>
    <property type="project" value="TreeGrafter"/>
</dbReference>
<dbReference type="CDD" id="cd03219">
    <property type="entry name" value="ABC_Mj1267_LivG_branched"/>
    <property type="match status" value="1"/>
</dbReference>
<protein>
    <submittedName>
        <fullName evidence="5">Lipopolysaccharide export system ATP-binding protein LptB</fullName>
        <ecNumber evidence="5">3.6.3.-</ecNumber>
    </submittedName>
</protein>
<reference evidence="5 6" key="1">
    <citation type="journal article" date="2018" name="Environ. Microbiol.">
        <title>Novel energy conservation strategies and behaviour of Pelotomaculum schinkii driving syntrophic propionate catabolism.</title>
        <authorList>
            <person name="Hidalgo-Ahumada C.A.P."/>
            <person name="Nobu M.K."/>
            <person name="Narihiro T."/>
            <person name="Tamaki H."/>
            <person name="Liu W.T."/>
            <person name="Kamagata Y."/>
            <person name="Stams A.J.M."/>
            <person name="Imachi H."/>
            <person name="Sousa D.Z."/>
        </authorList>
    </citation>
    <scope>NUCLEOTIDE SEQUENCE [LARGE SCALE GENOMIC DNA]</scope>
    <source>
        <strain evidence="5 6">MGP</strain>
    </source>
</reference>
<keyword evidence="5" id="KW-0378">Hydrolase</keyword>
<evidence type="ECO:0000256" key="1">
    <source>
        <dbReference type="ARBA" id="ARBA00022448"/>
    </source>
</evidence>
<dbReference type="GO" id="GO:1903805">
    <property type="term" value="P:L-valine import across plasma membrane"/>
    <property type="evidence" value="ECO:0007669"/>
    <property type="project" value="TreeGrafter"/>
</dbReference>
<dbReference type="GO" id="GO:0005524">
    <property type="term" value="F:ATP binding"/>
    <property type="evidence" value="ECO:0007669"/>
    <property type="project" value="UniProtKB-KW"/>
</dbReference>
<dbReference type="AlphaFoldDB" id="A0A4Y7RLP1"/>
<organism evidence="5 6">
    <name type="scientific">Pelotomaculum propionicicum</name>
    <dbReference type="NCBI Taxonomy" id="258475"/>
    <lineage>
        <taxon>Bacteria</taxon>
        <taxon>Bacillati</taxon>
        <taxon>Bacillota</taxon>
        <taxon>Clostridia</taxon>
        <taxon>Eubacteriales</taxon>
        <taxon>Desulfotomaculaceae</taxon>
        <taxon>Pelotomaculum</taxon>
    </lineage>
</organism>
<dbReference type="InterPro" id="IPR003439">
    <property type="entry name" value="ABC_transporter-like_ATP-bd"/>
</dbReference>
<dbReference type="InterPro" id="IPR051120">
    <property type="entry name" value="ABC_AA/LPS_Transport"/>
</dbReference>
<dbReference type="GO" id="GO:0015188">
    <property type="term" value="F:L-isoleucine transmembrane transporter activity"/>
    <property type="evidence" value="ECO:0007669"/>
    <property type="project" value="TreeGrafter"/>
</dbReference>
<dbReference type="GO" id="GO:0015808">
    <property type="term" value="P:L-alanine transport"/>
    <property type="evidence" value="ECO:0007669"/>
    <property type="project" value="TreeGrafter"/>
</dbReference>
<dbReference type="FunFam" id="3.40.50.300:FF:000421">
    <property type="entry name" value="Branched-chain amino acid ABC transporter ATP-binding protein"/>
    <property type="match status" value="1"/>
</dbReference>
<evidence type="ECO:0000256" key="3">
    <source>
        <dbReference type="ARBA" id="ARBA00022840"/>
    </source>
</evidence>
<dbReference type="Gene3D" id="3.40.50.300">
    <property type="entry name" value="P-loop containing nucleotide triphosphate hydrolases"/>
    <property type="match status" value="1"/>
</dbReference>
<dbReference type="PROSITE" id="PS50893">
    <property type="entry name" value="ABC_TRANSPORTER_2"/>
    <property type="match status" value="1"/>
</dbReference>
<evidence type="ECO:0000313" key="5">
    <source>
        <dbReference type="EMBL" id="TEB09660.1"/>
    </source>
</evidence>
<dbReference type="GO" id="GO:0042941">
    <property type="term" value="P:D-alanine transmembrane transport"/>
    <property type="evidence" value="ECO:0007669"/>
    <property type="project" value="TreeGrafter"/>
</dbReference>
<dbReference type="Pfam" id="PF00005">
    <property type="entry name" value="ABC_tran"/>
    <property type="match status" value="1"/>
</dbReference>
<dbReference type="PANTHER" id="PTHR45772">
    <property type="entry name" value="CONSERVED COMPONENT OF ABC TRANSPORTER FOR NATURAL AMINO ACIDS-RELATED"/>
    <property type="match status" value="1"/>
</dbReference>
<evidence type="ECO:0000313" key="6">
    <source>
        <dbReference type="Proteomes" id="UP000297597"/>
    </source>
</evidence>
<sequence>MLLEINALTKHFGGVAAVKDVSFNVREGEIFALIGPNGAGKTTVFNLITGVLAPDTGTMVFMGRPLAGMKPHRIAAMGLTRTFQNLQLFGRMSVLENVMAGAHLKGKTGFLKSLARWPGSVAENKMIERDALKLLKEVGLEDQAGLYAAALPFGQQRLLEIARSMASNPRLVLLDEPAAGLNSAETKILAGYLKHLREQGKSMVLVEHDMETVMEVADRIMVLNFGESIGEGTPEVIQADPKVIKAYLGEDDQVA</sequence>
<proteinExistence type="predicted"/>
<comment type="caution">
    <text evidence="5">The sequence shown here is derived from an EMBL/GenBank/DDBJ whole genome shotgun (WGS) entry which is preliminary data.</text>
</comment>
<feature type="domain" description="ABC transporter" evidence="4">
    <location>
        <begin position="3"/>
        <end position="250"/>
    </location>
</feature>
<keyword evidence="6" id="KW-1185">Reference proteome</keyword>
<dbReference type="InterPro" id="IPR032823">
    <property type="entry name" value="BCA_ABC_TP_C"/>
</dbReference>
<dbReference type="EMBL" id="QFFZ01000041">
    <property type="protein sequence ID" value="TEB09660.1"/>
    <property type="molecule type" value="Genomic_DNA"/>
</dbReference>
<dbReference type="GO" id="GO:1903806">
    <property type="term" value="P:L-isoleucine import across plasma membrane"/>
    <property type="evidence" value="ECO:0007669"/>
    <property type="project" value="TreeGrafter"/>
</dbReference>
<dbReference type="InterPro" id="IPR003593">
    <property type="entry name" value="AAA+_ATPase"/>
</dbReference>
<dbReference type="PANTHER" id="PTHR45772:SF7">
    <property type="entry name" value="AMINO ACID ABC TRANSPORTER ATP-BINDING PROTEIN"/>
    <property type="match status" value="1"/>
</dbReference>
<dbReference type="InterPro" id="IPR027417">
    <property type="entry name" value="P-loop_NTPase"/>
</dbReference>
<dbReference type="GO" id="GO:0005886">
    <property type="term" value="C:plasma membrane"/>
    <property type="evidence" value="ECO:0007669"/>
    <property type="project" value="TreeGrafter"/>
</dbReference>
<dbReference type="SMART" id="SM00382">
    <property type="entry name" value="AAA"/>
    <property type="match status" value="1"/>
</dbReference>
<keyword evidence="3 5" id="KW-0067">ATP-binding</keyword>
<name>A0A4Y7RLP1_9FIRM</name>
<dbReference type="GO" id="GO:0005304">
    <property type="term" value="F:L-valine transmembrane transporter activity"/>
    <property type="evidence" value="ECO:0007669"/>
    <property type="project" value="TreeGrafter"/>
</dbReference>
<dbReference type="EC" id="3.6.3.-" evidence="5"/>
<dbReference type="Proteomes" id="UP000297597">
    <property type="component" value="Unassembled WGS sequence"/>
</dbReference>
<evidence type="ECO:0000259" key="4">
    <source>
        <dbReference type="PROSITE" id="PS50893"/>
    </source>
</evidence>
<evidence type="ECO:0000256" key="2">
    <source>
        <dbReference type="ARBA" id="ARBA00022741"/>
    </source>
</evidence>